<dbReference type="EMBL" id="JALJYF010000002">
    <property type="protein sequence ID" value="MCP1728385.1"/>
    <property type="molecule type" value="Genomic_DNA"/>
</dbReference>
<dbReference type="Proteomes" id="UP001523550">
    <property type="component" value="Unassembled WGS sequence"/>
</dbReference>
<dbReference type="RefSeq" id="WP_253450420.1">
    <property type="nucleotide sequence ID" value="NZ_JALJYF010000002.1"/>
</dbReference>
<accession>A0ABT1GAP3</accession>
<protein>
    <submittedName>
        <fullName evidence="1">Uncharacterized protein</fullName>
    </submittedName>
</protein>
<name>A0ABT1GAP3_9GAMM</name>
<reference evidence="1 2" key="1">
    <citation type="submission" date="2022-03" db="EMBL/GenBank/DDBJ databases">
        <title>Genomic Encyclopedia of Type Strains, Phase III (KMG-III): the genomes of soil and plant-associated and newly described type strains.</title>
        <authorList>
            <person name="Whitman W."/>
        </authorList>
    </citation>
    <scope>NUCLEOTIDE SEQUENCE [LARGE SCALE GENOMIC DNA]</scope>
    <source>
        <strain evidence="1 2">BSker1</strain>
    </source>
</reference>
<comment type="caution">
    <text evidence="1">The sequence shown here is derived from an EMBL/GenBank/DDBJ whole genome shotgun (WGS) entry which is preliminary data.</text>
</comment>
<evidence type="ECO:0000313" key="2">
    <source>
        <dbReference type="Proteomes" id="UP001523550"/>
    </source>
</evidence>
<organism evidence="1 2">
    <name type="scientific">Natronospira proteinivora</name>
    <dbReference type="NCBI Taxonomy" id="1807133"/>
    <lineage>
        <taxon>Bacteria</taxon>
        <taxon>Pseudomonadati</taxon>
        <taxon>Pseudomonadota</taxon>
        <taxon>Gammaproteobacteria</taxon>
        <taxon>Natronospirales</taxon>
        <taxon>Natronospiraceae</taxon>
        <taxon>Natronospira</taxon>
    </lineage>
</organism>
<gene>
    <name evidence="1" type="ORF">J2T60_002385</name>
</gene>
<evidence type="ECO:0000313" key="1">
    <source>
        <dbReference type="EMBL" id="MCP1728385.1"/>
    </source>
</evidence>
<sequence length="188" mass="19987">MTTQTLQNGIIVLATVMILSACAGPEERSEGQAAFSGPVSVASLLTVEEFRAAGLDRLSEEEIAALNQALGRALAAGDEGPRADEGPMAAWEVSESNPFATFGMGDEHPASRAQDEMPAKLAEAIPRWQSDTRIFLENGQIWQVAGTVRSGLPSAEAGDRLIISRGAFGSFRLSLEGSNRTVSVRRKE</sequence>
<keyword evidence="2" id="KW-1185">Reference proteome</keyword>
<proteinExistence type="predicted"/>